<evidence type="ECO:0000256" key="1">
    <source>
        <dbReference type="SAM" id="MobiDB-lite"/>
    </source>
</evidence>
<feature type="non-terminal residue" evidence="2">
    <location>
        <position position="1"/>
    </location>
</feature>
<sequence length="138" mass="15607">HYFEIDKVTSSVNKAADSLLQSVTLRENSVINTRHPQHWKEEKSIEKNEQEEEEEEEETVNEVAAESISSFLAGWGAERPVVEAMIRLWPLAYRDVNWETLLNVWTGSAACLTPARPHAAHARASRFSLGDDLPPLIL</sequence>
<reference evidence="2 3" key="1">
    <citation type="journal article" date="2024" name="BMC Genomics">
        <title>Genome assembly of redclaw crayfish (Cherax quadricarinatus) provides insights into its immune adaptation and hypoxia tolerance.</title>
        <authorList>
            <person name="Liu Z."/>
            <person name="Zheng J."/>
            <person name="Li H."/>
            <person name="Fang K."/>
            <person name="Wang S."/>
            <person name="He J."/>
            <person name="Zhou D."/>
            <person name="Weng S."/>
            <person name="Chi M."/>
            <person name="Gu Z."/>
            <person name="He J."/>
            <person name="Li F."/>
            <person name="Wang M."/>
        </authorList>
    </citation>
    <scope>NUCLEOTIDE SEQUENCE [LARGE SCALE GENOMIC DNA]</scope>
    <source>
        <strain evidence="2">ZL_2023a</strain>
    </source>
</reference>
<feature type="compositionally biased region" description="Acidic residues" evidence="1">
    <location>
        <begin position="49"/>
        <end position="60"/>
    </location>
</feature>
<evidence type="ECO:0008006" key="4">
    <source>
        <dbReference type="Google" id="ProtNLM"/>
    </source>
</evidence>
<keyword evidence="3" id="KW-1185">Reference proteome</keyword>
<proteinExistence type="predicted"/>
<organism evidence="2 3">
    <name type="scientific">Cherax quadricarinatus</name>
    <name type="common">Australian red claw crayfish</name>
    <dbReference type="NCBI Taxonomy" id="27406"/>
    <lineage>
        <taxon>Eukaryota</taxon>
        <taxon>Metazoa</taxon>
        <taxon>Ecdysozoa</taxon>
        <taxon>Arthropoda</taxon>
        <taxon>Crustacea</taxon>
        <taxon>Multicrustacea</taxon>
        <taxon>Malacostraca</taxon>
        <taxon>Eumalacostraca</taxon>
        <taxon>Eucarida</taxon>
        <taxon>Decapoda</taxon>
        <taxon>Pleocyemata</taxon>
        <taxon>Astacidea</taxon>
        <taxon>Parastacoidea</taxon>
        <taxon>Parastacidae</taxon>
        <taxon>Cherax</taxon>
    </lineage>
</organism>
<dbReference type="Proteomes" id="UP001445076">
    <property type="component" value="Unassembled WGS sequence"/>
</dbReference>
<feature type="region of interest" description="Disordered" evidence="1">
    <location>
        <begin position="33"/>
        <end position="60"/>
    </location>
</feature>
<accession>A0AAW0WFF1</accession>
<protein>
    <recommendedName>
        <fullName evidence="4">Rab3 GTPase-activating protein catalytic subunit</fullName>
    </recommendedName>
</protein>
<feature type="compositionally biased region" description="Basic and acidic residues" evidence="1">
    <location>
        <begin position="38"/>
        <end position="48"/>
    </location>
</feature>
<dbReference type="AlphaFoldDB" id="A0AAW0WFF1"/>
<gene>
    <name evidence="2" type="ORF">OTU49_010572</name>
</gene>
<evidence type="ECO:0000313" key="2">
    <source>
        <dbReference type="EMBL" id="KAK8725956.1"/>
    </source>
</evidence>
<dbReference type="EMBL" id="JARKIK010000081">
    <property type="protein sequence ID" value="KAK8725956.1"/>
    <property type="molecule type" value="Genomic_DNA"/>
</dbReference>
<evidence type="ECO:0000313" key="3">
    <source>
        <dbReference type="Proteomes" id="UP001445076"/>
    </source>
</evidence>
<name>A0AAW0WFF1_CHEQU</name>
<comment type="caution">
    <text evidence="2">The sequence shown here is derived from an EMBL/GenBank/DDBJ whole genome shotgun (WGS) entry which is preliminary data.</text>
</comment>